<dbReference type="Proteomes" id="UP001153555">
    <property type="component" value="Unassembled WGS sequence"/>
</dbReference>
<keyword evidence="3" id="KW-1185">Reference proteome</keyword>
<dbReference type="AlphaFoldDB" id="A0A9N7NLN5"/>
<sequence>QLPENPQGRGELASRRHGRSYPKSQAWSRPAPMCRRQSRNTRRSWGQARQEIPRKSRIPRPQPCGSAQEKPLSRWTSRRS</sequence>
<organism evidence="2 3">
    <name type="scientific">Striga hermonthica</name>
    <name type="common">Purple witchweed</name>
    <name type="synonym">Buchnera hermonthica</name>
    <dbReference type="NCBI Taxonomy" id="68872"/>
    <lineage>
        <taxon>Eukaryota</taxon>
        <taxon>Viridiplantae</taxon>
        <taxon>Streptophyta</taxon>
        <taxon>Embryophyta</taxon>
        <taxon>Tracheophyta</taxon>
        <taxon>Spermatophyta</taxon>
        <taxon>Magnoliopsida</taxon>
        <taxon>eudicotyledons</taxon>
        <taxon>Gunneridae</taxon>
        <taxon>Pentapetalae</taxon>
        <taxon>asterids</taxon>
        <taxon>lamiids</taxon>
        <taxon>Lamiales</taxon>
        <taxon>Orobanchaceae</taxon>
        <taxon>Buchnereae</taxon>
        <taxon>Striga</taxon>
    </lineage>
</organism>
<protein>
    <submittedName>
        <fullName evidence="2">Uncharacterized protein</fullName>
    </submittedName>
</protein>
<feature type="non-terminal residue" evidence="2">
    <location>
        <position position="80"/>
    </location>
</feature>
<gene>
    <name evidence="2" type="ORF">SHERM_29363</name>
</gene>
<accession>A0A9N7NLN5</accession>
<evidence type="ECO:0000256" key="1">
    <source>
        <dbReference type="SAM" id="MobiDB-lite"/>
    </source>
</evidence>
<comment type="caution">
    <text evidence="2">The sequence shown here is derived from an EMBL/GenBank/DDBJ whole genome shotgun (WGS) entry which is preliminary data.</text>
</comment>
<evidence type="ECO:0000313" key="2">
    <source>
        <dbReference type="EMBL" id="CAA0834121.1"/>
    </source>
</evidence>
<feature type="non-terminal residue" evidence="2">
    <location>
        <position position="1"/>
    </location>
</feature>
<reference evidence="2" key="1">
    <citation type="submission" date="2019-12" db="EMBL/GenBank/DDBJ databases">
        <authorList>
            <person name="Scholes J."/>
        </authorList>
    </citation>
    <scope>NUCLEOTIDE SEQUENCE</scope>
</reference>
<feature type="region of interest" description="Disordered" evidence="1">
    <location>
        <begin position="1"/>
        <end position="80"/>
    </location>
</feature>
<proteinExistence type="predicted"/>
<dbReference type="EMBL" id="CACSLK010027843">
    <property type="protein sequence ID" value="CAA0834121.1"/>
    <property type="molecule type" value="Genomic_DNA"/>
</dbReference>
<name>A0A9N7NLN5_STRHE</name>
<evidence type="ECO:0000313" key="3">
    <source>
        <dbReference type="Proteomes" id="UP001153555"/>
    </source>
</evidence>